<dbReference type="InterPro" id="IPR017853">
    <property type="entry name" value="GH"/>
</dbReference>
<dbReference type="EMBL" id="QRDZ01000021">
    <property type="protein sequence ID" value="RED65110.1"/>
    <property type="molecule type" value="Genomic_DNA"/>
</dbReference>
<dbReference type="Gene3D" id="3.20.20.80">
    <property type="entry name" value="Glycosidases"/>
    <property type="match status" value="1"/>
</dbReference>
<dbReference type="Gene3D" id="3.30.457.10">
    <property type="entry name" value="Copper amine oxidase-like, N-terminal domain"/>
    <property type="match status" value="1"/>
</dbReference>
<dbReference type="SUPFAM" id="SSF55383">
    <property type="entry name" value="Copper amine oxidase, domain N"/>
    <property type="match status" value="1"/>
</dbReference>
<evidence type="ECO:0000256" key="2">
    <source>
        <dbReference type="SAM" id="MobiDB-lite"/>
    </source>
</evidence>
<comment type="caution">
    <text evidence="6">The sequence shown here is derived from an EMBL/GenBank/DDBJ whole genome shotgun (WGS) entry which is preliminary data.</text>
</comment>
<dbReference type="OrthoDB" id="9794671at2"/>
<dbReference type="Proteomes" id="UP000256977">
    <property type="component" value="Unassembled WGS sequence"/>
</dbReference>
<keyword evidence="1 3" id="KW-0732">Signal</keyword>
<dbReference type="Pfam" id="PF02638">
    <property type="entry name" value="GHL10"/>
    <property type="match status" value="1"/>
</dbReference>
<feature type="domain" description="Glycosyl hydrolase-like 10" evidence="4">
    <location>
        <begin position="170"/>
        <end position="478"/>
    </location>
</feature>
<dbReference type="AlphaFoldDB" id="A0A3D9ITM2"/>
<evidence type="ECO:0000256" key="3">
    <source>
        <dbReference type="SAM" id="SignalP"/>
    </source>
</evidence>
<feature type="region of interest" description="Disordered" evidence="2">
    <location>
        <begin position="149"/>
        <end position="168"/>
    </location>
</feature>
<evidence type="ECO:0000256" key="1">
    <source>
        <dbReference type="ARBA" id="ARBA00022729"/>
    </source>
</evidence>
<evidence type="ECO:0000259" key="4">
    <source>
        <dbReference type="Pfam" id="PF02638"/>
    </source>
</evidence>
<evidence type="ECO:0000313" key="7">
    <source>
        <dbReference type="Proteomes" id="UP000256977"/>
    </source>
</evidence>
<gene>
    <name evidence="6" type="ORF">DFP98_1211</name>
</gene>
<name>A0A3D9ITM2_9BACL</name>
<sequence>MLFRNRRYALFLLCLFLLVPIAGHSASAEAPPQIGIYLDGKKIVTDVPPFITAKTNVTMVPLSVISKSWGANVSWSQATKTATIRHEGLVLDMTMGQKFALVNGQRTDLETTVQVVSGRVMVPLRFVGTQLQLLVTWQQATRTILLQSQEGGEVGPGPGPGPGSGNSETLRGAWVSTVYNLDWPTDKSYGKPEQQKQDYIKLLDDLQAMGLNAAFVQVRPSADSFYPSALVPWSRYLSGKQGTDPGYDPLAFMIEETHKRGMEFHAWFNPFRATVDEKKEGLAANHIAITHPEWVVLFNKKYYINPGIPEARQHIIDAIMEVVRGYDIDGVHLDDYFYPSGSFPDDATYAAYNTDLLSAKADWRRDNINRFVKELGESIHLVKPQLSYGISPFGVWRNIADDPTGSDTKAGVTTYDSMYADVRTWIQQGWIDYVAPQIYWSLSFEVARYDKLVNWWANEVRGTNVKLLIGHAPYKLGTKEAGWSTAQEIINQLIYNKNVVEVQGDIFFSAKDLRRNPLGLIPLLQQYYQQ</sequence>
<feature type="domain" description="Copper amine oxidase-like N-terminal" evidence="5">
    <location>
        <begin position="38"/>
        <end position="145"/>
    </location>
</feature>
<keyword evidence="7" id="KW-1185">Reference proteome</keyword>
<dbReference type="InterPro" id="IPR036582">
    <property type="entry name" value="Mao_N_sf"/>
</dbReference>
<dbReference type="InterPro" id="IPR003790">
    <property type="entry name" value="GHL10"/>
</dbReference>
<organism evidence="6 7">
    <name type="scientific">Cohnella phaseoli</name>
    <dbReference type="NCBI Taxonomy" id="456490"/>
    <lineage>
        <taxon>Bacteria</taxon>
        <taxon>Bacillati</taxon>
        <taxon>Bacillota</taxon>
        <taxon>Bacilli</taxon>
        <taxon>Bacillales</taxon>
        <taxon>Paenibacillaceae</taxon>
        <taxon>Cohnella</taxon>
    </lineage>
</organism>
<dbReference type="SUPFAM" id="SSF51445">
    <property type="entry name" value="(Trans)glycosidases"/>
    <property type="match status" value="1"/>
</dbReference>
<dbReference type="InterPro" id="IPR052177">
    <property type="entry name" value="Divisome_Glycosyl_Hydrolase"/>
</dbReference>
<dbReference type="PANTHER" id="PTHR43405">
    <property type="entry name" value="GLYCOSYL HYDROLASE DIGH"/>
    <property type="match status" value="1"/>
</dbReference>
<dbReference type="InterPro" id="IPR012854">
    <property type="entry name" value="Cu_amine_oxidase-like_N"/>
</dbReference>
<feature type="signal peptide" evidence="3">
    <location>
        <begin position="1"/>
        <end position="30"/>
    </location>
</feature>
<reference evidence="6 7" key="1">
    <citation type="submission" date="2018-07" db="EMBL/GenBank/DDBJ databases">
        <title>Genomic Encyclopedia of Type Strains, Phase III (KMG-III): the genomes of soil and plant-associated and newly described type strains.</title>
        <authorList>
            <person name="Whitman W."/>
        </authorList>
    </citation>
    <scope>NUCLEOTIDE SEQUENCE [LARGE SCALE GENOMIC DNA]</scope>
    <source>
        <strain evidence="6 7">CECT 7287</strain>
    </source>
</reference>
<evidence type="ECO:0000259" key="5">
    <source>
        <dbReference type="Pfam" id="PF07833"/>
    </source>
</evidence>
<dbReference type="Pfam" id="PF07833">
    <property type="entry name" value="Cu_amine_oxidN1"/>
    <property type="match status" value="1"/>
</dbReference>
<dbReference type="RefSeq" id="WP_116063044.1">
    <property type="nucleotide sequence ID" value="NZ_QRDZ01000021.1"/>
</dbReference>
<proteinExistence type="predicted"/>
<protein>
    <submittedName>
        <fullName evidence="6">Uncharacterized lipoprotein YddW (UPF0748 family)</fullName>
    </submittedName>
</protein>
<dbReference type="PANTHER" id="PTHR43405:SF1">
    <property type="entry name" value="GLYCOSYL HYDROLASE DIGH"/>
    <property type="match status" value="1"/>
</dbReference>
<evidence type="ECO:0000313" key="6">
    <source>
        <dbReference type="EMBL" id="RED65110.1"/>
    </source>
</evidence>
<accession>A0A3D9ITM2</accession>
<feature type="chain" id="PRO_5038988941" evidence="3">
    <location>
        <begin position="31"/>
        <end position="530"/>
    </location>
</feature>
<keyword evidence="6" id="KW-0449">Lipoprotein</keyword>